<dbReference type="AlphaFoldDB" id="A0A1M6KQZ0"/>
<dbReference type="OrthoDB" id="9775208at2"/>
<keyword evidence="4" id="KW-1185">Reference proteome</keyword>
<dbReference type="CDD" id="cd03808">
    <property type="entry name" value="GT4_CapM-like"/>
    <property type="match status" value="1"/>
</dbReference>
<dbReference type="InterPro" id="IPR028098">
    <property type="entry name" value="Glyco_trans_4-like_N"/>
</dbReference>
<dbReference type="STRING" id="1121393.SAMN02745216_01972"/>
<reference evidence="4" key="1">
    <citation type="submission" date="2016-11" db="EMBL/GenBank/DDBJ databases">
        <authorList>
            <person name="Varghese N."/>
            <person name="Submissions S."/>
        </authorList>
    </citation>
    <scope>NUCLEOTIDE SEQUENCE [LARGE SCALE GENOMIC DNA]</scope>
    <source>
        <strain evidence="4">DSM 16219</strain>
    </source>
</reference>
<dbReference type="Pfam" id="PF13477">
    <property type="entry name" value="Glyco_trans_4_2"/>
    <property type="match status" value="1"/>
</dbReference>
<dbReference type="Proteomes" id="UP000183994">
    <property type="component" value="Unassembled WGS sequence"/>
</dbReference>
<evidence type="ECO:0000259" key="2">
    <source>
        <dbReference type="Pfam" id="PF13477"/>
    </source>
</evidence>
<dbReference type="SUPFAM" id="SSF53756">
    <property type="entry name" value="UDP-Glycosyltransferase/glycogen phosphorylase"/>
    <property type="match status" value="1"/>
</dbReference>
<dbReference type="EMBL" id="FQZU01000009">
    <property type="protein sequence ID" value="SHJ61355.1"/>
    <property type="molecule type" value="Genomic_DNA"/>
</dbReference>
<dbReference type="InterPro" id="IPR001296">
    <property type="entry name" value="Glyco_trans_1"/>
</dbReference>
<proteinExistence type="predicted"/>
<dbReference type="Gene3D" id="3.40.50.2000">
    <property type="entry name" value="Glycogen Phosphorylase B"/>
    <property type="match status" value="2"/>
</dbReference>
<evidence type="ECO:0000313" key="4">
    <source>
        <dbReference type="Proteomes" id="UP000183994"/>
    </source>
</evidence>
<feature type="domain" description="Glycosyl transferase family 1" evidence="1">
    <location>
        <begin position="191"/>
        <end position="352"/>
    </location>
</feature>
<dbReference type="PANTHER" id="PTHR12526:SF638">
    <property type="entry name" value="SPORE COAT PROTEIN SA"/>
    <property type="match status" value="1"/>
</dbReference>
<sequence length="373" mass="40929">MAKKIALVSRCAWTLYNFRAGLMRVLKSQGHEVLGGGARGGGFAAKIRAIGVPFKNLPLDMKGINPVSDIGFFLAMFFWYRKEKPDIAHHFTIKPVIYGSIAARLAGAPRVIAAITGLGYVFTGSGNPLLQTLVEFMYRAAFMCCDHVFFLNPSDRDFFVSKGIIEENKAGLLPGEGVDCAHFDGGLFPAPAPEEPPVILMVARLLKDKGIYEYVEAARIAAERGSNARFCLLGGRDERNPTVVDARDLEEWIKTGVVEWFGETEDVRPFIASASIVVLPSYREGAPRSLMEASAMSRPVVATNVVGCRDVVMDGKTGLLTPLKDSQALAEAILYLLDNPEKAEEMGRQGRSFILNKYSEQIVIDSILKIYDE</sequence>
<accession>A0A1M6KQZ0</accession>
<evidence type="ECO:0000259" key="1">
    <source>
        <dbReference type="Pfam" id="PF00534"/>
    </source>
</evidence>
<dbReference type="PANTHER" id="PTHR12526">
    <property type="entry name" value="GLYCOSYLTRANSFERASE"/>
    <property type="match status" value="1"/>
</dbReference>
<gene>
    <name evidence="3" type="ORF">SAMN02745216_01972</name>
</gene>
<evidence type="ECO:0000313" key="3">
    <source>
        <dbReference type="EMBL" id="SHJ61355.1"/>
    </source>
</evidence>
<feature type="domain" description="Glycosyltransferase subfamily 4-like N-terminal" evidence="2">
    <location>
        <begin position="5"/>
        <end position="142"/>
    </location>
</feature>
<organism evidence="3 4">
    <name type="scientific">Desulfatibacillum alkenivorans DSM 16219</name>
    <dbReference type="NCBI Taxonomy" id="1121393"/>
    <lineage>
        <taxon>Bacteria</taxon>
        <taxon>Pseudomonadati</taxon>
        <taxon>Thermodesulfobacteriota</taxon>
        <taxon>Desulfobacteria</taxon>
        <taxon>Desulfobacterales</taxon>
        <taxon>Desulfatibacillaceae</taxon>
        <taxon>Desulfatibacillum</taxon>
    </lineage>
</organism>
<dbReference type="RefSeq" id="WP_073475347.1">
    <property type="nucleotide sequence ID" value="NZ_FQZU01000009.1"/>
</dbReference>
<name>A0A1M6KQZ0_9BACT</name>
<keyword evidence="3" id="KW-0808">Transferase</keyword>
<protein>
    <submittedName>
        <fullName evidence="3">Glycosyltransferase involved in cell wall bisynthesis</fullName>
    </submittedName>
</protein>
<dbReference type="Pfam" id="PF00534">
    <property type="entry name" value="Glycos_transf_1"/>
    <property type="match status" value="1"/>
</dbReference>
<dbReference type="GO" id="GO:0016757">
    <property type="term" value="F:glycosyltransferase activity"/>
    <property type="evidence" value="ECO:0007669"/>
    <property type="project" value="InterPro"/>
</dbReference>